<protein>
    <submittedName>
        <fullName evidence="2">Uncharacterized protein</fullName>
    </submittedName>
</protein>
<dbReference type="AlphaFoldDB" id="A0A8J3JG21"/>
<accession>A0A8J3JG21</accession>
<evidence type="ECO:0000256" key="1">
    <source>
        <dbReference type="SAM" id="MobiDB-lite"/>
    </source>
</evidence>
<organism evidence="2 3">
    <name type="scientific">Catellatospora bangladeshensis</name>
    <dbReference type="NCBI Taxonomy" id="310355"/>
    <lineage>
        <taxon>Bacteria</taxon>
        <taxon>Bacillati</taxon>
        <taxon>Actinomycetota</taxon>
        <taxon>Actinomycetes</taxon>
        <taxon>Micromonosporales</taxon>
        <taxon>Micromonosporaceae</taxon>
        <taxon>Catellatospora</taxon>
    </lineage>
</organism>
<evidence type="ECO:0000313" key="2">
    <source>
        <dbReference type="EMBL" id="GIF79981.1"/>
    </source>
</evidence>
<comment type="caution">
    <text evidence="2">The sequence shown here is derived from an EMBL/GenBank/DDBJ whole genome shotgun (WGS) entry which is preliminary data.</text>
</comment>
<evidence type="ECO:0000313" key="3">
    <source>
        <dbReference type="Proteomes" id="UP000601223"/>
    </source>
</evidence>
<feature type="compositionally biased region" description="Low complexity" evidence="1">
    <location>
        <begin position="8"/>
        <end position="24"/>
    </location>
</feature>
<reference evidence="2 3" key="1">
    <citation type="submission" date="2021-01" db="EMBL/GenBank/DDBJ databases">
        <title>Whole genome shotgun sequence of Catellatospora bangladeshensis NBRC 107357.</title>
        <authorList>
            <person name="Komaki H."/>
            <person name="Tamura T."/>
        </authorList>
    </citation>
    <scope>NUCLEOTIDE SEQUENCE [LARGE SCALE GENOMIC DNA]</scope>
    <source>
        <strain evidence="2 3">NBRC 107357</strain>
    </source>
</reference>
<proteinExistence type="predicted"/>
<keyword evidence="3" id="KW-1185">Reference proteome</keyword>
<sequence>MYPSRDASSGTPPRSTTPSPISRTARAVTSARLSHCADPGTASGAHRLHARNPLRAAAAALGKNRQFSTFGVFAGHDGRQ</sequence>
<gene>
    <name evidence="2" type="ORF">Cba03nite_13300</name>
</gene>
<feature type="region of interest" description="Disordered" evidence="1">
    <location>
        <begin position="1"/>
        <end position="28"/>
    </location>
</feature>
<dbReference type="EMBL" id="BONF01000008">
    <property type="protein sequence ID" value="GIF79981.1"/>
    <property type="molecule type" value="Genomic_DNA"/>
</dbReference>
<dbReference type="Proteomes" id="UP000601223">
    <property type="component" value="Unassembled WGS sequence"/>
</dbReference>
<name>A0A8J3JG21_9ACTN</name>